<feature type="region of interest" description="Disordered" evidence="5">
    <location>
        <begin position="298"/>
        <end position="525"/>
    </location>
</feature>
<dbReference type="CDD" id="cd15534">
    <property type="entry name" value="PHD2_PHF12_Rco1"/>
    <property type="match status" value="1"/>
</dbReference>
<gene>
    <name evidence="7" type="ORF">PMIN01_08769</name>
</gene>
<dbReference type="Pfam" id="PF00628">
    <property type="entry name" value="PHD"/>
    <property type="match status" value="1"/>
</dbReference>
<feature type="compositionally biased region" description="Acidic residues" evidence="5">
    <location>
        <begin position="123"/>
        <end position="143"/>
    </location>
</feature>
<organism evidence="7 8">
    <name type="scientific">Paraphaeosphaeria minitans</name>
    <dbReference type="NCBI Taxonomy" id="565426"/>
    <lineage>
        <taxon>Eukaryota</taxon>
        <taxon>Fungi</taxon>
        <taxon>Dikarya</taxon>
        <taxon>Ascomycota</taxon>
        <taxon>Pezizomycotina</taxon>
        <taxon>Dothideomycetes</taxon>
        <taxon>Pleosporomycetidae</taxon>
        <taxon>Pleosporales</taxon>
        <taxon>Massarineae</taxon>
        <taxon>Didymosphaeriaceae</taxon>
        <taxon>Paraphaeosphaeria</taxon>
    </lineage>
</organism>
<dbReference type="Proteomes" id="UP000756921">
    <property type="component" value="Unassembled WGS sequence"/>
</dbReference>
<feature type="compositionally biased region" description="Basic residues" evidence="5">
    <location>
        <begin position="149"/>
        <end position="158"/>
    </location>
</feature>
<dbReference type="GO" id="GO:0006357">
    <property type="term" value="P:regulation of transcription by RNA polymerase II"/>
    <property type="evidence" value="ECO:0007669"/>
    <property type="project" value="TreeGrafter"/>
</dbReference>
<dbReference type="AlphaFoldDB" id="A0A9P6KNJ6"/>
<dbReference type="InterPro" id="IPR011011">
    <property type="entry name" value="Znf_FYVE_PHD"/>
</dbReference>
<keyword evidence="2 4" id="KW-0863">Zinc-finger</keyword>
<reference evidence="7" key="1">
    <citation type="journal article" date="2020" name="Mol. Plant Microbe Interact.">
        <title>Genome Sequence of the Biocontrol Agent Coniothyrium minitans strain Conio (IMI 134523).</title>
        <authorList>
            <person name="Patel D."/>
            <person name="Shittu T.A."/>
            <person name="Baroncelli R."/>
            <person name="Muthumeenakshi S."/>
            <person name="Osborne T.H."/>
            <person name="Janganan T.K."/>
            <person name="Sreenivasaprasad S."/>
        </authorList>
    </citation>
    <scope>NUCLEOTIDE SEQUENCE</scope>
    <source>
        <strain evidence="7">Conio</strain>
    </source>
</reference>
<dbReference type="GO" id="GO:0032221">
    <property type="term" value="C:Rpd3S complex"/>
    <property type="evidence" value="ECO:0007669"/>
    <property type="project" value="TreeGrafter"/>
</dbReference>
<proteinExistence type="predicted"/>
<dbReference type="SMART" id="SM00249">
    <property type="entry name" value="PHD"/>
    <property type="match status" value="2"/>
</dbReference>
<feature type="compositionally biased region" description="Basic and acidic residues" evidence="5">
    <location>
        <begin position="505"/>
        <end position="522"/>
    </location>
</feature>
<evidence type="ECO:0000313" key="8">
    <source>
        <dbReference type="Proteomes" id="UP000756921"/>
    </source>
</evidence>
<feature type="compositionally biased region" description="Polar residues" evidence="5">
    <location>
        <begin position="655"/>
        <end position="668"/>
    </location>
</feature>
<keyword evidence="8" id="KW-1185">Reference proteome</keyword>
<feature type="compositionally biased region" description="Polar residues" evidence="5">
    <location>
        <begin position="172"/>
        <end position="181"/>
    </location>
</feature>
<keyword evidence="1" id="KW-0479">Metal-binding</keyword>
<dbReference type="PROSITE" id="PS50016">
    <property type="entry name" value="ZF_PHD_2"/>
    <property type="match status" value="1"/>
</dbReference>
<feature type="compositionally biased region" description="Basic residues" evidence="5">
    <location>
        <begin position="482"/>
        <end position="492"/>
    </location>
</feature>
<dbReference type="PANTHER" id="PTHR47636">
    <property type="entry name" value="TRANSCRIPTIONAL REGULATORY PROTEIN RCO1"/>
    <property type="match status" value="1"/>
</dbReference>
<feature type="compositionally biased region" description="Low complexity" evidence="5">
    <location>
        <begin position="594"/>
        <end position="607"/>
    </location>
</feature>
<feature type="compositionally biased region" description="Basic residues" evidence="5">
    <location>
        <begin position="626"/>
        <end position="635"/>
    </location>
</feature>
<dbReference type="InterPro" id="IPR052819">
    <property type="entry name" value="Chromatin_regulatory_protein"/>
</dbReference>
<dbReference type="CDD" id="cd15535">
    <property type="entry name" value="PHD1_Rco1"/>
    <property type="match status" value="1"/>
</dbReference>
<feature type="region of interest" description="Disordered" evidence="5">
    <location>
        <begin position="546"/>
        <end position="692"/>
    </location>
</feature>
<name>A0A9P6KNJ6_9PLEO</name>
<protein>
    <submittedName>
        <fullName evidence="7">PHD-finger domain-containing protein</fullName>
    </submittedName>
</protein>
<dbReference type="Gene3D" id="3.30.40.10">
    <property type="entry name" value="Zinc/RING finger domain, C3HC4 (zinc finger)"/>
    <property type="match status" value="2"/>
</dbReference>
<evidence type="ECO:0000256" key="5">
    <source>
        <dbReference type="SAM" id="MobiDB-lite"/>
    </source>
</evidence>
<evidence type="ECO:0000256" key="2">
    <source>
        <dbReference type="ARBA" id="ARBA00022771"/>
    </source>
</evidence>
<dbReference type="InterPro" id="IPR019786">
    <property type="entry name" value="Zinc_finger_PHD-type_CS"/>
</dbReference>
<evidence type="ECO:0000313" key="7">
    <source>
        <dbReference type="EMBL" id="KAF9733087.1"/>
    </source>
</evidence>
<dbReference type="GO" id="GO:0008270">
    <property type="term" value="F:zinc ion binding"/>
    <property type="evidence" value="ECO:0007669"/>
    <property type="project" value="UniProtKB-KW"/>
</dbReference>
<dbReference type="PROSITE" id="PS01359">
    <property type="entry name" value="ZF_PHD_1"/>
    <property type="match status" value="1"/>
</dbReference>
<accession>A0A9P6KNJ6</accession>
<dbReference type="InterPro" id="IPR019787">
    <property type="entry name" value="Znf_PHD-finger"/>
</dbReference>
<comment type="caution">
    <text evidence="7">The sequence shown here is derived from an EMBL/GenBank/DDBJ whole genome shotgun (WGS) entry which is preliminary data.</text>
</comment>
<evidence type="ECO:0000256" key="4">
    <source>
        <dbReference type="PROSITE-ProRule" id="PRU00146"/>
    </source>
</evidence>
<feature type="domain" description="PHD-type" evidence="6">
    <location>
        <begin position="730"/>
        <end position="777"/>
    </location>
</feature>
<keyword evidence="3" id="KW-0862">Zinc</keyword>
<evidence type="ECO:0000259" key="6">
    <source>
        <dbReference type="PROSITE" id="PS50016"/>
    </source>
</evidence>
<sequence>MPSIRKSKSRTSTPIAGHSSPYDAASRKAKMQSSLDLWVEPAPQNPAPSFEEHGFARHGVLETMAALGVPPTSRVKQKVRSLGDSLAKGPVLGRKPAAFGDEEASTPELTPAPEVQRDISEHLDDDDDIPMPLPELDEDEDDDYMPKPGPKKKQKTSHGTKTPLRGKGTAQGKPTSTTKSPAKNGISKIPSVPPASAVGSTPTRTLDPALMQTIEIAVNDAHARSIRDNRPNVGIALRHMFNSGKSDLTLAHALNGIIHQKESAEDWSIFRSFIKSAKKTIKREWKIQKAEEMAKAAKTRASSEFDGADVPSPAAGGEGAPRPTNLEVQPAVVAPLTDSPSLDATRSPADFSDGNEVEGPTLHPLSTAPAFPATEVSSRRAPRMGSKSPRKRTANGAQTPSADANVASPAAPTPVPKSPAGSDSGLSEVDEDILHTGPPQPAAQANGHGNGTAATNKKLKTLSGRGGKKQQASRASSEKPPTKPHRKFKQHVPRTAEQLVEDAEVEKRRQELAADQQKRFGEHLSGYAQVSDMRFDDDETASMTESIAAMGPPGDINRPRRAGRPSARNGMSIQTSGMKRGRENSIFSSPHPDSAATSRPSTPAAVSHMPSKRTKLNNGQAGHSHQAARTKKSPVKNRDGPIAGIPHTGGGGSRQSGPDDNNPVSATQIPAPPNHTTFLPPPNPSSPTTTTLPMIFSAGVTLLKYPYSPPSSTLSPPLTPCQDSPPSESDDLCSACRGAGEFVCCDTCPRVFHFLCCDPPRLEAPRGSFFCHVCAKPAEDLPIDTPLRPLFQALEHINTRAFTLPADIQNHFENVAARPDGSYHEDVKKFPLSKNSGYGYQRPDYTKVLEGDRPILCTSCGLTSGNKRQMLKCDYCAEYWHLDCLNPPMANPPHINLESSHRDAWRCPRHIEHDFRSGNVTQNDINGAQDAVMVDTPNSRLGRKVRKPRHPQIIEPTFSRGIRNNGLIEVLNDPDDDTDGEGNYMFGDEEKDSSSSVYRVPEKGLILDFIDKVKTGRINKAAKLAQSRAQRKASMQNFAARPIQQQQAALNLAKLANKETEIGLNESNVDALILSLTAEAPKVVVIAIDTSSPPPVSDEEREMLLKLQNLIKVRLGGHTA</sequence>
<dbReference type="PANTHER" id="PTHR47636:SF1">
    <property type="entry name" value="TRANSCRIPTIONAL REGULATORY PROTEIN RCO1"/>
    <property type="match status" value="1"/>
</dbReference>
<feature type="region of interest" description="Disordered" evidence="5">
    <location>
        <begin position="69"/>
        <end position="204"/>
    </location>
</feature>
<evidence type="ECO:0000256" key="3">
    <source>
        <dbReference type="ARBA" id="ARBA00022833"/>
    </source>
</evidence>
<dbReference type="InterPro" id="IPR001965">
    <property type="entry name" value="Znf_PHD"/>
</dbReference>
<dbReference type="SUPFAM" id="SSF57903">
    <property type="entry name" value="FYVE/PHD zinc finger"/>
    <property type="match status" value="2"/>
</dbReference>
<feature type="region of interest" description="Disordered" evidence="5">
    <location>
        <begin position="1"/>
        <end position="34"/>
    </location>
</feature>
<dbReference type="InterPro" id="IPR013083">
    <property type="entry name" value="Znf_RING/FYVE/PHD"/>
</dbReference>
<dbReference type="EMBL" id="WJXW01000009">
    <property type="protein sequence ID" value="KAF9733087.1"/>
    <property type="molecule type" value="Genomic_DNA"/>
</dbReference>
<dbReference type="OrthoDB" id="5876363at2759"/>
<evidence type="ECO:0000256" key="1">
    <source>
        <dbReference type="ARBA" id="ARBA00022723"/>
    </source>
</evidence>